<dbReference type="Proteomes" id="UP000265618">
    <property type="component" value="Unassembled WGS sequence"/>
</dbReference>
<comment type="caution">
    <text evidence="5">The sequence shown here is derived from an EMBL/GenBank/DDBJ whole genome shotgun (WGS) entry which is preliminary data.</text>
</comment>
<dbReference type="FunFam" id="1.10.238.10:FF:000001">
    <property type="entry name" value="Calmodulin 1"/>
    <property type="match status" value="1"/>
</dbReference>
<dbReference type="EMBL" id="BDIP01000029">
    <property type="protein sequence ID" value="GIQ79613.1"/>
    <property type="molecule type" value="Genomic_DNA"/>
</dbReference>
<reference evidence="5 6" key="1">
    <citation type="journal article" date="2018" name="PLoS ONE">
        <title>The draft genome of Kipferlia bialata reveals reductive genome evolution in fornicate parasites.</title>
        <authorList>
            <person name="Tanifuji G."/>
            <person name="Takabayashi S."/>
            <person name="Kume K."/>
            <person name="Takagi M."/>
            <person name="Nakayama T."/>
            <person name="Kamikawa R."/>
            <person name="Inagaki Y."/>
            <person name="Hashimoto T."/>
        </authorList>
    </citation>
    <scope>NUCLEOTIDE SEQUENCE [LARGE SCALE GENOMIC DNA]</scope>
    <source>
        <strain evidence="5">NY0173</strain>
    </source>
</reference>
<feature type="domain" description="EF-hand" evidence="4">
    <location>
        <begin position="37"/>
        <end position="72"/>
    </location>
</feature>
<dbReference type="Gene3D" id="1.10.238.10">
    <property type="entry name" value="EF-hand"/>
    <property type="match status" value="1"/>
</dbReference>
<evidence type="ECO:0000256" key="2">
    <source>
        <dbReference type="ARBA" id="ARBA00022737"/>
    </source>
</evidence>
<evidence type="ECO:0000256" key="3">
    <source>
        <dbReference type="ARBA" id="ARBA00022837"/>
    </source>
</evidence>
<dbReference type="InterPro" id="IPR002048">
    <property type="entry name" value="EF_hand_dom"/>
</dbReference>
<keyword evidence="1" id="KW-0479">Metal-binding</keyword>
<evidence type="ECO:0000313" key="6">
    <source>
        <dbReference type="Proteomes" id="UP000265618"/>
    </source>
</evidence>
<dbReference type="InterPro" id="IPR018247">
    <property type="entry name" value="EF_Hand_1_Ca_BS"/>
</dbReference>
<dbReference type="InterPro" id="IPR011992">
    <property type="entry name" value="EF-hand-dom_pair"/>
</dbReference>
<proteinExistence type="predicted"/>
<keyword evidence="6" id="KW-1185">Reference proteome</keyword>
<name>A0A9K3CP06_9EUKA</name>
<dbReference type="PANTHER" id="PTHR45942">
    <property type="entry name" value="PROTEIN PHOSPATASE 3 REGULATORY SUBUNIT B ALPHA ISOFORM TYPE 1"/>
    <property type="match status" value="1"/>
</dbReference>
<dbReference type="CDD" id="cd00051">
    <property type="entry name" value="EFh"/>
    <property type="match status" value="2"/>
</dbReference>
<keyword evidence="3" id="KW-0106">Calcium</keyword>
<evidence type="ECO:0000259" key="4">
    <source>
        <dbReference type="PROSITE" id="PS50222"/>
    </source>
</evidence>
<protein>
    <recommendedName>
        <fullName evidence="4">EF-hand domain-containing protein</fullName>
    </recommendedName>
</protein>
<dbReference type="AlphaFoldDB" id="A0A9K3CP06"/>
<dbReference type="OrthoDB" id="191686at2759"/>
<dbReference type="Pfam" id="PF13499">
    <property type="entry name" value="EF-hand_7"/>
    <property type="match status" value="1"/>
</dbReference>
<dbReference type="SMART" id="SM00054">
    <property type="entry name" value="EFh"/>
    <property type="match status" value="3"/>
</dbReference>
<keyword evidence="2" id="KW-0677">Repeat</keyword>
<dbReference type="SUPFAM" id="SSF47473">
    <property type="entry name" value="EF-hand"/>
    <property type="match status" value="1"/>
</dbReference>
<gene>
    <name evidence="5" type="ORF">KIPB_000283</name>
</gene>
<evidence type="ECO:0000313" key="5">
    <source>
        <dbReference type="EMBL" id="GIQ79613.1"/>
    </source>
</evidence>
<dbReference type="GO" id="GO:0005509">
    <property type="term" value="F:calcium ion binding"/>
    <property type="evidence" value="ECO:0007669"/>
    <property type="project" value="InterPro"/>
</dbReference>
<feature type="domain" description="EF-hand" evidence="4">
    <location>
        <begin position="1"/>
        <end position="35"/>
    </location>
</feature>
<evidence type="ECO:0000256" key="1">
    <source>
        <dbReference type="ARBA" id="ARBA00022723"/>
    </source>
</evidence>
<organism evidence="5 6">
    <name type="scientific">Kipferlia bialata</name>
    <dbReference type="NCBI Taxonomy" id="797122"/>
    <lineage>
        <taxon>Eukaryota</taxon>
        <taxon>Metamonada</taxon>
        <taxon>Carpediemonas-like organisms</taxon>
        <taxon>Kipferlia</taxon>
    </lineage>
</organism>
<accession>A0A9K3CP06</accession>
<dbReference type="PROSITE" id="PS00018">
    <property type="entry name" value="EF_HAND_1"/>
    <property type="match status" value="2"/>
</dbReference>
<dbReference type="PROSITE" id="PS50222">
    <property type="entry name" value="EF_HAND_2"/>
    <property type="match status" value="3"/>
</dbReference>
<sequence length="127" mass="14098">MTPLMRRIFAAIDVDSNESLDFGEFLGALSLLTSPGQREAKLEFAFRLYDLDGDGYIGNSELFKVMSYMVADNLDDTQLQQVVDKTIRDADTDGDGRLSKAEFMDACAQADTTRHPIVSLKIPQGKK</sequence>
<feature type="domain" description="EF-hand" evidence="4">
    <location>
        <begin position="78"/>
        <end position="113"/>
    </location>
</feature>